<dbReference type="RefSeq" id="WP_111490139.1">
    <property type="nucleotide sequence ID" value="NZ_CP031264.1"/>
</dbReference>
<dbReference type="GO" id="GO:0045493">
    <property type="term" value="P:xylan catabolic process"/>
    <property type="evidence" value="ECO:0007669"/>
    <property type="project" value="UniProtKB-KW"/>
</dbReference>
<dbReference type="EMBL" id="CP031264">
    <property type="protein sequence ID" value="AXI76395.1"/>
    <property type="molecule type" value="Genomic_DNA"/>
</dbReference>
<feature type="compositionally biased region" description="Low complexity" evidence="2">
    <location>
        <begin position="24"/>
        <end position="41"/>
    </location>
</feature>
<feature type="region of interest" description="Disordered" evidence="2">
    <location>
        <begin position="311"/>
        <end position="333"/>
    </location>
</feature>
<dbReference type="PROSITE" id="PS51677">
    <property type="entry name" value="NODB"/>
    <property type="match status" value="1"/>
</dbReference>
<keyword evidence="5" id="KW-0378">Hydrolase</keyword>
<gene>
    <name evidence="5" type="ORF">C7M71_001765</name>
</gene>
<dbReference type="Gene3D" id="3.20.20.370">
    <property type="entry name" value="Glycoside hydrolase/deacetylase"/>
    <property type="match status" value="1"/>
</dbReference>
<feature type="signal peptide" evidence="3">
    <location>
        <begin position="1"/>
        <end position="24"/>
    </location>
</feature>
<evidence type="ECO:0000259" key="4">
    <source>
        <dbReference type="PROSITE" id="PS51677"/>
    </source>
</evidence>
<feature type="domain" description="NodB homology" evidence="4">
    <location>
        <begin position="121"/>
        <end position="347"/>
    </location>
</feature>
<keyword evidence="5" id="KW-0858">Xylan degradation</keyword>
<dbReference type="InterPro" id="IPR002509">
    <property type="entry name" value="NODB_dom"/>
</dbReference>
<evidence type="ECO:0000256" key="2">
    <source>
        <dbReference type="SAM" id="MobiDB-lite"/>
    </source>
</evidence>
<evidence type="ECO:0000313" key="6">
    <source>
        <dbReference type="Proteomes" id="UP000249340"/>
    </source>
</evidence>
<dbReference type="PROSITE" id="PS51257">
    <property type="entry name" value="PROKAR_LIPOPROTEIN"/>
    <property type="match status" value="1"/>
</dbReference>
<keyword evidence="6" id="KW-1185">Reference proteome</keyword>
<sequence length="347" mass="36161">MRRSVPVLSALLVGLLATSCSGGAATEAGAPAATGAGARPAGDVRSPAAQGAKDPASVHANELGAVPVMMYHQLSDHPASVYDRTPADFRAELERLAREGYVPITAAEFTSGRIDIPAGAHPVVLTFDDSTNSQVRLGADGQPVPDSSLGILLDVARRHPGFRATGTFFVNDDPFSATGGKKALSWLLAHGFEVGNHTLNHANLRSMGAAEVQHEIADNLKAIKQLVPNASVVSLALPYGSMPQPGSLAVRGASAGVAYQNRGVYLVGANPSVSPFAASFDASAIPRIRSEGAHGEEAEYGSTAWLDKLAKNPSGRYTSDGDPNTIAFPKSEESRLAPAYRKQARAY</sequence>
<keyword evidence="5" id="KW-0119">Carbohydrate metabolism</keyword>
<keyword evidence="5" id="KW-0624">Polysaccharide degradation</keyword>
<accession>A0A345SRP0</accession>
<organism evidence="5 6">
    <name type="scientific">Peterkaempfera bronchialis</name>
    <dbReference type="NCBI Taxonomy" id="2126346"/>
    <lineage>
        <taxon>Bacteria</taxon>
        <taxon>Bacillati</taxon>
        <taxon>Actinomycetota</taxon>
        <taxon>Actinomycetes</taxon>
        <taxon>Kitasatosporales</taxon>
        <taxon>Streptomycetaceae</taxon>
        <taxon>Peterkaempfera</taxon>
    </lineage>
</organism>
<dbReference type="InterPro" id="IPR011330">
    <property type="entry name" value="Glyco_hydro/deAcase_b/a-brl"/>
</dbReference>
<dbReference type="GO" id="GO:0016798">
    <property type="term" value="F:hydrolase activity, acting on glycosyl bonds"/>
    <property type="evidence" value="ECO:0007669"/>
    <property type="project" value="UniProtKB-KW"/>
</dbReference>
<dbReference type="Pfam" id="PF01522">
    <property type="entry name" value="Polysacc_deac_1"/>
    <property type="match status" value="1"/>
</dbReference>
<dbReference type="KEGG" id="stri:C7M71_001765"/>
<proteinExistence type="predicted"/>
<dbReference type="SUPFAM" id="SSF88713">
    <property type="entry name" value="Glycoside hydrolase/deacetylase"/>
    <property type="match status" value="1"/>
</dbReference>
<protein>
    <submittedName>
        <fullName evidence="5">Xylanase</fullName>
    </submittedName>
</protein>
<evidence type="ECO:0000256" key="1">
    <source>
        <dbReference type="ARBA" id="ARBA00022729"/>
    </source>
</evidence>
<dbReference type="GO" id="GO:0016810">
    <property type="term" value="F:hydrolase activity, acting on carbon-nitrogen (but not peptide) bonds"/>
    <property type="evidence" value="ECO:0007669"/>
    <property type="project" value="InterPro"/>
</dbReference>
<dbReference type="Proteomes" id="UP000249340">
    <property type="component" value="Chromosome"/>
</dbReference>
<keyword evidence="5" id="KW-0326">Glycosidase</keyword>
<dbReference type="PANTHER" id="PTHR34216:SF11">
    <property type="entry name" value="CHITOOLIGOSACCHARIDE DEACETYLASE"/>
    <property type="match status" value="1"/>
</dbReference>
<name>A0A345SRP0_9ACTN</name>
<dbReference type="InterPro" id="IPR051398">
    <property type="entry name" value="Polysacch_Deacetylase"/>
</dbReference>
<keyword evidence="1 3" id="KW-0732">Signal</keyword>
<dbReference type="PANTHER" id="PTHR34216">
    <property type="match status" value="1"/>
</dbReference>
<reference evidence="6" key="1">
    <citation type="submission" date="2018-07" db="EMBL/GenBank/DDBJ databases">
        <title>Streptacidiphilus bronchialis DSM 106435 chromosome.</title>
        <authorList>
            <person name="Batra D."/>
            <person name="Gulvik C.A."/>
        </authorList>
    </citation>
    <scope>NUCLEOTIDE SEQUENCE [LARGE SCALE GENOMIC DNA]</scope>
    <source>
        <strain evidence="6">DSM 106435</strain>
    </source>
</reference>
<evidence type="ECO:0000313" key="5">
    <source>
        <dbReference type="EMBL" id="AXI76395.1"/>
    </source>
</evidence>
<dbReference type="OrthoDB" id="9778320at2"/>
<feature type="region of interest" description="Disordered" evidence="2">
    <location>
        <begin position="24"/>
        <end position="56"/>
    </location>
</feature>
<feature type="chain" id="PRO_5016913612" evidence="3">
    <location>
        <begin position="25"/>
        <end position="347"/>
    </location>
</feature>
<dbReference type="AlphaFoldDB" id="A0A345SRP0"/>
<evidence type="ECO:0000256" key="3">
    <source>
        <dbReference type="SAM" id="SignalP"/>
    </source>
</evidence>